<protein>
    <submittedName>
        <fullName evidence="2">Dihydropteroate synthase-like protein</fullName>
    </submittedName>
</protein>
<evidence type="ECO:0000313" key="2">
    <source>
        <dbReference type="EMBL" id="TGC08742.1"/>
    </source>
</evidence>
<feature type="domain" description="Pterin-binding" evidence="1">
    <location>
        <begin position="140"/>
        <end position="375"/>
    </location>
</feature>
<dbReference type="InterPro" id="IPR025595">
    <property type="entry name" value="PterinBD-DUF4346"/>
</dbReference>
<dbReference type="InterPro" id="IPR000489">
    <property type="entry name" value="Pterin-binding_dom"/>
</dbReference>
<keyword evidence="3" id="KW-1185">Reference proteome</keyword>
<dbReference type="Pfam" id="PF14251">
    <property type="entry name" value="PterinBD-DUF4346"/>
    <property type="match status" value="1"/>
</dbReference>
<dbReference type="SUPFAM" id="SSF51717">
    <property type="entry name" value="Dihydropteroate synthetase-like"/>
    <property type="match status" value="1"/>
</dbReference>
<dbReference type="Proteomes" id="UP000297295">
    <property type="component" value="Unassembled WGS sequence"/>
</dbReference>
<dbReference type="Pfam" id="PF00809">
    <property type="entry name" value="Pterin_bind"/>
    <property type="match status" value="1"/>
</dbReference>
<evidence type="ECO:0000259" key="1">
    <source>
        <dbReference type="PROSITE" id="PS50972"/>
    </source>
</evidence>
<gene>
    <name evidence="2" type="ORF">CUN85_08725</name>
</gene>
<name>A0A4E0PWC0_9EURY</name>
<dbReference type="EMBL" id="PGGK01000008">
    <property type="protein sequence ID" value="TGC08742.1"/>
    <property type="molecule type" value="Genomic_DNA"/>
</dbReference>
<dbReference type="GO" id="GO:0042558">
    <property type="term" value="P:pteridine-containing compound metabolic process"/>
    <property type="evidence" value="ECO:0007669"/>
    <property type="project" value="InterPro"/>
</dbReference>
<organism evidence="2 3">
    <name type="scientific">Methanolobus halotolerans</name>
    <dbReference type="NCBI Taxonomy" id="2052935"/>
    <lineage>
        <taxon>Archaea</taxon>
        <taxon>Methanobacteriati</taxon>
        <taxon>Methanobacteriota</taxon>
        <taxon>Stenosarchaea group</taxon>
        <taxon>Methanomicrobia</taxon>
        <taxon>Methanosarcinales</taxon>
        <taxon>Methanosarcinaceae</taxon>
        <taxon>Methanolobus</taxon>
    </lineage>
</organism>
<sequence length="500" mass="54595">MKVLVATGHLAEQTVRDSVGMDTDVLIVDTQIAAFITPRKLMAAIEADFPQFTNNKAHNAEYDLILIPGLVSGDFSRLARKLRCKIRLGPKHAYDLGFVLNFVGSVEFSTELPACELLADVRREMALEKVKQLEELAVPLMTVGELKFGGDSRMKVMAEVVDATGQDTDTLSGRIESFVRKGADIIDLGASLHAEADDVEHAIKVAKSVTSLPVSIDTLDPGLLSRALDIGVDMVLSLDSSNISTIAPRLASSDVASVIIPDSGEGLDSLIRNINEARRMGVRKIIADPVLDPIGHEIASSIVRYSKFHEMFPEIPIFFGVGNVTELIDADSTGVNATLCGIAADLGVSILFTPEYSNKTQGSIKELKKASQMMMLTKERKSSPKDLGIDLIEIKEKRRRTDAVMPDNFVRAEKSRMWTVDPKGSIRINVIPESYGKGGYILAEHDSVSIVGRSAGEVMDTILDMKLVSRMEHAAYLGQELKKAELALKFGRSYSQDDKF</sequence>
<dbReference type="PROSITE" id="PS50972">
    <property type="entry name" value="PTERIN_BINDING"/>
    <property type="match status" value="1"/>
</dbReference>
<dbReference type="InterPro" id="IPR005236">
    <property type="entry name" value="Dihydropt_synth"/>
</dbReference>
<accession>A0A4E0PWC0</accession>
<dbReference type="OrthoDB" id="70327at2157"/>
<dbReference type="RefSeq" id="WP_135389929.1">
    <property type="nucleotide sequence ID" value="NZ_PGGK01000008.1"/>
</dbReference>
<dbReference type="Gene3D" id="3.20.20.20">
    <property type="entry name" value="Dihydropteroate synthase-like"/>
    <property type="match status" value="1"/>
</dbReference>
<comment type="caution">
    <text evidence="2">The sequence shown here is derived from an EMBL/GenBank/DDBJ whole genome shotgun (WGS) entry which is preliminary data.</text>
</comment>
<dbReference type="AlphaFoldDB" id="A0A4E0PWC0"/>
<dbReference type="InterPro" id="IPR011005">
    <property type="entry name" value="Dihydropteroate_synth-like_sf"/>
</dbReference>
<proteinExistence type="predicted"/>
<dbReference type="NCBIfam" id="TIGR00284">
    <property type="entry name" value="dihydropteroate synthase-like protein"/>
    <property type="match status" value="1"/>
</dbReference>
<reference evidence="2 3" key="1">
    <citation type="submission" date="2017-11" db="EMBL/GenBank/DDBJ databases">
        <title>Isolation and Characterization of Methanogenic Archaea from Saline Meromictic Lake at Siberia.</title>
        <authorList>
            <person name="Shen Y."/>
            <person name="Huang H.-H."/>
            <person name="Lai M.-C."/>
            <person name="Chen S.-C."/>
        </authorList>
    </citation>
    <scope>NUCLEOTIDE SEQUENCE [LARGE SCALE GENOMIC DNA]</scope>
    <source>
        <strain evidence="2 3">SY-01</strain>
    </source>
</reference>
<evidence type="ECO:0000313" key="3">
    <source>
        <dbReference type="Proteomes" id="UP000297295"/>
    </source>
</evidence>